<protein>
    <submittedName>
        <fullName evidence="4">Zinc finger protein 287-like</fullName>
    </submittedName>
</protein>
<feature type="region of interest" description="Disordered" evidence="2">
    <location>
        <begin position="416"/>
        <end position="444"/>
    </location>
</feature>
<dbReference type="Proteomes" id="UP000264800">
    <property type="component" value="Unplaced"/>
</dbReference>
<evidence type="ECO:0000259" key="3">
    <source>
        <dbReference type="Pfam" id="PF13843"/>
    </source>
</evidence>
<feature type="region of interest" description="Disordered" evidence="2">
    <location>
        <begin position="269"/>
        <end position="308"/>
    </location>
</feature>
<dbReference type="Pfam" id="PF13843">
    <property type="entry name" value="DDE_Tnp_1_7"/>
    <property type="match status" value="1"/>
</dbReference>
<feature type="region of interest" description="Disordered" evidence="2">
    <location>
        <begin position="549"/>
        <end position="572"/>
    </location>
</feature>
<dbReference type="STRING" id="37003.ENSKMAP00000010289"/>
<evidence type="ECO:0000256" key="2">
    <source>
        <dbReference type="SAM" id="MobiDB-lite"/>
    </source>
</evidence>
<dbReference type="PANTHER" id="PTHR47272:SF1">
    <property type="entry name" value="PIGGYBAC TRANSPOSABLE ELEMENT-DERIVED PROTEIN 3-LIKE"/>
    <property type="match status" value="1"/>
</dbReference>
<feature type="compositionally biased region" description="Acidic residues" evidence="2">
    <location>
        <begin position="595"/>
        <end position="606"/>
    </location>
</feature>
<feature type="region of interest" description="Disordered" evidence="2">
    <location>
        <begin position="1090"/>
        <end position="1122"/>
    </location>
</feature>
<dbReference type="CDD" id="cd19757">
    <property type="entry name" value="Bbox1"/>
    <property type="match status" value="1"/>
</dbReference>
<dbReference type="GeneTree" id="ENSGT00940000165893"/>
<feature type="compositionally biased region" description="Basic and acidic residues" evidence="2">
    <location>
        <begin position="115"/>
        <end position="129"/>
    </location>
</feature>
<organism evidence="4 5">
    <name type="scientific">Kryptolebias marmoratus</name>
    <name type="common">Mangrove killifish</name>
    <name type="synonym">Rivulus marmoratus</name>
    <dbReference type="NCBI Taxonomy" id="37003"/>
    <lineage>
        <taxon>Eukaryota</taxon>
        <taxon>Metazoa</taxon>
        <taxon>Chordata</taxon>
        <taxon>Craniata</taxon>
        <taxon>Vertebrata</taxon>
        <taxon>Euteleostomi</taxon>
        <taxon>Actinopterygii</taxon>
        <taxon>Neopterygii</taxon>
        <taxon>Teleostei</taxon>
        <taxon>Neoteleostei</taxon>
        <taxon>Acanthomorphata</taxon>
        <taxon>Ovalentaria</taxon>
        <taxon>Atherinomorphae</taxon>
        <taxon>Cyprinodontiformes</taxon>
        <taxon>Rivulidae</taxon>
        <taxon>Kryptolebias</taxon>
    </lineage>
</organism>
<keyword evidence="5" id="KW-1185">Reference proteome</keyword>
<dbReference type="AlphaFoldDB" id="A0A3Q3AG63"/>
<sequence length="1176" mass="132898">MESGSSAAPGNMSKTDILRGIITEKLSTAAREILAVVERTVADYEEEASAFRQEIDRQRRQLELLQPPYCIKVEPTDPDEQSLFSVCGAGGWDVLSKEEQHRYEIGSGNSWNLENLKDPTEKEVRKDGEENPTQEQEYGTVSRFSPPAVQTDPVNVGRPAVKDLENLVNLRICILRDWDIQVLSNVVFKKYPFHELECPCGLQEDEFLNLLRSIFPPLASDKPFDFFITDRTKKLYPLKVESFTPEQVSKAVGNSALYIRLKRPAELQAGHEEPRQDFRKKDEEDNDPSVRAAPSTRNETSQKKHPQHRMAFKDNPVNLRIHILEESGVDVVLPQALNKSPPHELRCPCGLKEADFLDLLTSTFPQLAGGRPFTVLAEEGGELHPVKVESVTPEEIRRSSRSTGSPVIYIQLKKELPPPKDAAPENPPSSSHPSCPNTRPQSAEADRPVELKVCILDDPNIDVITASVFQKAAVVDLRCPAGLQEANFLDFFTSNFPVLEGKAFDLLARHGNKLRPLNVKNPTPEKIQLSVSSFSEAVLYVRLKEQQDEARKARSDVSDPTKASTRKFHKMDTKAFYDTRPHVPLALVPANPQDSDADLSDPDDDYQLTQADDRSDRSSDEDEAPSASRSSVQPPRKEPKKVKHTLKTVCLEEMEDTANPSSPSGPNQSTTRIWNHEDIEEFEVPNPKFEPPEAVHPPFWYFRMFFTDEMIEHVAHHTNLYSAQELADPVQTSPKEMKDFVAILLYMGVFSFPSLEDYWHHDSRFSAVADIMSRDRFQVLHRFIHFNDNQQSNESPDRFHKIRPLFEMLRERCLLIPSANRYSVDEVRVAYEGTRAGSLCQYANEPGKWGFKVFCRADSSGIIHDLLLFQGASTFFNVALSDQEQRLPLRAKLVTTLCKTIQQPQLSVVCCDNFFTSFSLVQSLHTSLGVRFIGAVQPNLTGGAPLMADSELMEKGRGAFDYRSAEGVVAVKWVEKKCVNLLSSACGILPLSAVDLWSEESRTTITVPCPSLVPAYREHMRGPDLSDMLVHLYRTPARSSRWYIPLFGYILDLCIVNSWLVYKRDCVLLNQKPMSLKRFRLAVAHSLNHANKPESKAGRPSLSPLSQRKGHTPRPSRPKPHPDVRYDGLGHWPLHCAKRGRCNLCPKGVSRWKCQKCNVFLCLNTNQECFVSYHQK</sequence>
<keyword evidence="1" id="KW-0175">Coiled coil</keyword>
<feature type="compositionally biased region" description="Basic residues" evidence="2">
    <location>
        <begin position="1108"/>
        <end position="1119"/>
    </location>
</feature>
<feature type="compositionally biased region" description="Basic and acidic residues" evidence="2">
    <location>
        <begin position="549"/>
        <end position="559"/>
    </location>
</feature>
<proteinExistence type="predicted"/>
<dbReference type="InterPro" id="IPR029526">
    <property type="entry name" value="PGBD"/>
</dbReference>
<evidence type="ECO:0000313" key="4">
    <source>
        <dbReference type="Ensembl" id="ENSKMAP00000010289.1"/>
    </source>
</evidence>
<feature type="coiled-coil region" evidence="1">
    <location>
        <begin position="34"/>
        <end position="61"/>
    </location>
</feature>
<accession>A0A3Q3AG63</accession>
<dbReference type="Ensembl" id="ENSKMAT00000010451.1">
    <property type="protein sequence ID" value="ENSKMAP00000010289.1"/>
    <property type="gene ID" value="ENSKMAG00000007727.1"/>
</dbReference>
<feature type="compositionally biased region" description="Polar residues" evidence="2">
    <location>
        <begin position="131"/>
        <end position="140"/>
    </location>
</feature>
<dbReference type="PANTHER" id="PTHR47272">
    <property type="entry name" value="DDE_TNP_1_7 DOMAIN-CONTAINING PROTEIN"/>
    <property type="match status" value="1"/>
</dbReference>
<reference evidence="4" key="1">
    <citation type="submission" date="2025-08" db="UniProtKB">
        <authorList>
            <consortium name="Ensembl"/>
        </authorList>
    </citation>
    <scope>IDENTIFICATION</scope>
</reference>
<evidence type="ECO:0000256" key="1">
    <source>
        <dbReference type="SAM" id="Coils"/>
    </source>
</evidence>
<feature type="region of interest" description="Disordered" evidence="2">
    <location>
        <begin position="109"/>
        <end position="140"/>
    </location>
</feature>
<evidence type="ECO:0000313" key="5">
    <source>
        <dbReference type="Proteomes" id="UP000264800"/>
    </source>
</evidence>
<name>A0A3Q3AG63_KRYMA</name>
<reference evidence="4" key="2">
    <citation type="submission" date="2025-09" db="UniProtKB">
        <authorList>
            <consortium name="Ensembl"/>
        </authorList>
    </citation>
    <scope>IDENTIFICATION</scope>
</reference>
<feature type="compositionally biased region" description="Basic and acidic residues" evidence="2">
    <location>
        <begin position="269"/>
        <end position="283"/>
    </location>
</feature>
<feature type="domain" description="PiggyBac transposable element-derived protein" evidence="3">
    <location>
        <begin position="699"/>
        <end position="1059"/>
    </location>
</feature>
<feature type="region of interest" description="Disordered" evidence="2">
    <location>
        <begin position="585"/>
        <end position="644"/>
    </location>
</feature>